<comment type="subcellular location">
    <subcellularLocation>
        <location evidence="1">Nucleus</location>
    </subcellularLocation>
</comment>
<keyword evidence="3" id="KW-0539">Nucleus</keyword>
<dbReference type="SMART" id="SM00906">
    <property type="entry name" value="Fungal_trans"/>
    <property type="match status" value="1"/>
</dbReference>
<dbReference type="Pfam" id="PF04082">
    <property type="entry name" value="Fungal_trans"/>
    <property type="match status" value="1"/>
</dbReference>
<keyword evidence="2" id="KW-0479">Metal-binding</keyword>
<evidence type="ECO:0000313" key="7">
    <source>
        <dbReference type="Proteomes" id="UP000813824"/>
    </source>
</evidence>
<dbReference type="Proteomes" id="UP000813824">
    <property type="component" value="Unassembled WGS sequence"/>
</dbReference>
<dbReference type="GO" id="GO:0000981">
    <property type="term" value="F:DNA-binding transcription factor activity, RNA polymerase II-specific"/>
    <property type="evidence" value="ECO:0007669"/>
    <property type="project" value="InterPro"/>
</dbReference>
<keyword evidence="7" id="KW-1185">Reference proteome</keyword>
<accession>A0A8K0UVM0</accession>
<dbReference type="PROSITE" id="PS50048">
    <property type="entry name" value="ZN2_CY6_FUNGAL_2"/>
    <property type="match status" value="1"/>
</dbReference>
<dbReference type="InterPro" id="IPR050613">
    <property type="entry name" value="Sec_Metabolite_Reg"/>
</dbReference>
<evidence type="ECO:0000256" key="2">
    <source>
        <dbReference type="ARBA" id="ARBA00022723"/>
    </source>
</evidence>
<dbReference type="GO" id="GO:0008270">
    <property type="term" value="F:zinc ion binding"/>
    <property type="evidence" value="ECO:0007669"/>
    <property type="project" value="InterPro"/>
</dbReference>
<protein>
    <submittedName>
        <fullName evidence="6">Fungal-specific transcription factor domain-containing protein</fullName>
    </submittedName>
</protein>
<dbReference type="GO" id="GO:0003677">
    <property type="term" value="F:DNA binding"/>
    <property type="evidence" value="ECO:0007669"/>
    <property type="project" value="InterPro"/>
</dbReference>
<proteinExistence type="predicted"/>
<evidence type="ECO:0000313" key="6">
    <source>
        <dbReference type="EMBL" id="KAH8105931.1"/>
    </source>
</evidence>
<dbReference type="GO" id="GO:0005634">
    <property type="term" value="C:nucleus"/>
    <property type="evidence" value="ECO:0007669"/>
    <property type="project" value="UniProtKB-SubCell"/>
</dbReference>
<dbReference type="PROSITE" id="PS00463">
    <property type="entry name" value="ZN2_CY6_FUNGAL_1"/>
    <property type="match status" value="1"/>
</dbReference>
<evidence type="ECO:0000256" key="4">
    <source>
        <dbReference type="SAM" id="MobiDB-lite"/>
    </source>
</evidence>
<dbReference type="PANTHER" id="PTHR31001">
    <property type="entry name" value="UNCHARACTERIZED TRANSCRIPTIONAL REGULATORY PROTEIN"/>
    <property type="match status" value="1"/>
</dbReference>
<evidence type="ECO:0000256" key="1">
    <source>
        <dbReference type="ARBA" id="ARBA00004123"/>
    </source>
</evidence>
<dbReference type="SMART" id="SM00066">
    <property type="entry name" value="GAL4"/>
    <property type="match status" value="1"/>
</dbReference>
<dbReference type="AlphaFoldDB" id="A0A8K0UVM0"/>
<dbReference type="PANTHER" id="PTHR31001:SF87">
    <property type="entry name" value="COL-21"/>
    <property type="match status" value="1"/>
</dbReference>
<comment type="caution">
    <text evidence="6">The sequence shown here is derived from an EMBL/GenBank/DDBJ whole genome shotgun (WGS) entry which is preliminary data.</text>
</comment>
<gene>
    <name evidence="6" type="ORF">BXZ70DRAFT_404278</name>
</gene>
<dbReference type="EMBL" id="JAEVFJ010000003">
    <property type="protein sequence ID" value="KAH8105931.1"/>
    <property type="molecule type" value="Genomic_DNA"/>
</dbReference>
<dbReference type="Pfam" id="PF00172">
    <property type="entry name" value="Zn_clus"/>
    <property type="match status" value="1"/>
</dbReference>
<organism evidence="6 7">
    <name type="scientific">Cristinia sonorae</name>
    <dbReference type="NCBI Taxonomy" id="1940300"/>
    <lineage>
        <taxon>Eukaryota</taxon>
        <taxon>Fungi</taxon>
        <taxon>Dikarya</taxon>
        <taxon>Basidiomycota</taxon>
        <taxon>Agaricomycotina</taxon>
        <taxon>Agaricomycetes</taxon>
        <taxon>Agaricomycetidae</taxon>
        <taxon>Agaricales</taxon>
        <taxon>Pleurotineae</taxon>
        <taxon>Stephanosporaceae</taxon>
        <taxon>Cristinia</taxon>
    </lineage>
</organism>
<reference evidence="6" key="1">
    <citation type="journal article" date="2021" name="New Phytol.">
        <title>Evolutionary innovations through gain and loss of genes in the ectomycorrhizal Boletales.</title>
        <authorList>
            <person name="Wu G."/>
            <person name="Miyauchi S."/>
            <person name="Morin E."/>
            <person name="Kuo A."/>
            <person name="Drula E."/>
            <person name="Varga T."/>
            <person name="Kohler A."/>
            <person name="Feng B."/>
            <person name="Cao Y."/>
            <person name="Lipzen A."/>
            <person name="Daum C."/>
            <person name="Hundley H."/>
            <person name="Pangilinan J."/>
            <person name="Johnson J."/>
            <person name="Barry K."/>
            <person name="LaButti K."/>
            <person name="Ng V."/>
            <person name="Ahrendt S."/>
            <person name="Min B."/>
            <person name="Choi I.G."/>
            <person name="Park H."/>
            <person name="Plett J.M."/>
            <person name="Magnuson J."/>
            <person name="Spatafora J.W."/>
            <person name="Nagy L.G."/>
            <person name="Henrissat B."/>
            <person name="Grigoriev I.V."/>
            <person name="Yang Z.L."/>
            <person name="Xu J."/>
            <person name="Martin F.M."/>
        </authorList>
    </citation>
    <scope>NUCLEOTIDE SEQUENCE</scope>
    <source>
        <strain evidence="6">KKN 215</strain>
    </source>
</reference>
<dbReference type="OrthoDB" id="3364175at2759"/>
<dbReference type="CDD" id="cd00067">
    <property type="entry name" value="GAL4"/>
    <property type="match status" value="1"/>
</dbReference>
<dbReference type="CDD" id="cd12148">
    <property type="entry name" value="fungal_TF_MHR"/>
    <property type="match status" value="1"/>
</dbReference>
<dbReference type="SUPFAM" id="SSF57701">
    <property type="entry name" value="Zn2/Cys6 DNA-binding domain"/>
    <property type="match status" value="1"/>
</dbReference>
<evidence type="ECO:0000259" key="5">
    <source>
        <dbReference type="PROSITE" id="PS50048"/>
    </source>
</evidence>
<feature type="region of interest" description="Disordered" evidence="4">
    <location>
        <begin position="1"/>
        <end position="36"/>
    </location>
</feature>
<sequence>MSAGSSSSSDNGRVDKIRSTGNSPCATPASPQTQPSAFASAFAGETEAAPKVKRKRNRMTLSCQPCHQRKQQCDREQPCQRCIHRGLPGECSYEQPNIPAQRSLTPIQSAGSINDRLIQLESAVSGLLGDVDHSSLVGLDALLHLIQNGDLAAKLAPVIANAFRPPPPPPVYAPPPSGSPSILMPITPGWPQGNSPPSAESLSSITWLWPIVHRPVFDQCYMAFAAGQPQSLDFMALLAIVCASSLQFLPENQKDAATFADYPYGRHVLQRRLYDLARMLLVTPQFTPYPSIERIQALVLFSVYNENEGNLVESYNALGSAIRMAQAFAMHRDAETVWRMRPFDAEQRRRFWWILYCLDRTQSTHLRRPYMILDQHCDVNMPINLDQVHLLDIPTLVGLPHTKPTEYRVLAYGCQPTGRYLTSRRRYVSSSRRLHRH</sequence>
<feature type="domain" description="Zn(2)-C6 fungal-type" evidence="5">
    <location>
        <begin position="62"/>
        <end position="93"/>
    </location>
</feature>
<dbReference type="InterPro" id="IPR001138">
    <property type="entry name" value="Zn2Cys6_DnaBD"/>
</dbReference>
<name>A0A8K0UVM0_9AGAR</name>
<feature type="compositionally biased region" description="Polar residues" evidence="4">
    <location>
        <begin position="19"/>
        <end position="36"/>
    </location>
</feature>
<dbReference type="InterPro" id="IPR007219">
    <property type="entry name" value="XnlR_reg_dom"/>
</dbReference>
<dbReference type="GO" id="GO:0006351">
    <property type="term" value="P:DNA-templated transcription"/>
    <property type="evidence" value="ECO:0007669"/>
    <property type="project" value="InterPro"/>
</dbReference>
<dbReference type="Gene3D" id="4.10.240.10">
    <property type="entry name" value="Zn(2)-C6 fungal-type DNA-binding domain"/>
    <property type="match status" value="1"/>
</dbReference>
<evidence type="ECO:0000256" key="3">
    <source>
        <dbReference type="ARBA" id="ARBA00023242"/>
    </source>
</evidence>
<dbReference type="InterPro" id="IPR036864">
    <property type="entry name" value="Zn2-C6_fun-type_DNA-bd_sf"/>
</dbReference>